<name>A0A1X9SSG1_9BACT</name>
<dbReference type="InterPro" id="IPR012902">
    <property type="entry name" value="N_methyl_site"/>
</dbReference>
<evidence type="ECO:0000313" key="1">
    <source>
        <dbReference type="EMBL" id="ARQ99156.1"/>
    </source>
</evidence>
<dbReference type="KEGG" id="cdev:CIGN_0869"/>
<dbReference type="OrthoDB" id="5363106at2"/>
<dbReference type="NCBIfam" id="TIGR02532">
    <property type="entry name" value="IV_pilin_GFxxxE"/>
    <property type="match status" value="1"/>
</dbReference>
<organism evidence="1 2">
    <name type="scientific">Campylobacter devanensis</name>
    <dbReference type="NCBI Taxonomy" id="3161138"/>
    <lineage>
        <taxon>Bacteria</taxon>
        <taxon>Pseudomonadati</taxon>
        <taxon>Campylobacterota</taxon>
        <taxon>Epsilonproteobacteria</taxon>
        <taxon>Campylobacterales</taxon>
        <taxon>Campylobacteraceae</taxon>
        <taxon>Campylobacter</taxon>
    </lineage>
</organism>
<protein>
    <submittedName>
        <fullName evidence="1">Uncharacterized protein</fullName>
    </submittedName>
</protein>
<dbReference type="EMBL" id="CP018788">
    <property type="protein sequence ID" value="ARQ99156.1"/>
    <property type="molecule type" value="Genomic_DNA"/>
</dbReference>
<keyword evidence="2" id="KW-1185">Reference proteome</keyword>
<evidence type="ECO:0000313" key="2">
    <source>
        <dbReference type="Proteomes" id="UP000194309"/>
    </source>
</evidence>
<accession>A0A381DA21</accession>
<sequence length="281" mass="31950">MKFSFIKFNHKISNYAKSNTITFKSAFSLLEMSFVIVIGGILAGIMIQIYSSLHTNYLQISATNRLESTATNTMLIINNYLQQSIKESISTRNGSQIRPLYKSASASEFIWFSKSFETLQNSSSYHQWSGFIDILNIQTTNDTITLHSPLSKFDTSKNDKVLNNLKLNDIRIIFKGSDEIYSNTHKIISAKDELITIKRPNRPIFISEIYYLTHALISLNLQNNTLYLNEFKLNNLNKTIRSNPIARNVSSFNIKQSGANIIFQLCLKESNGIELCKSSSL</sequence>
<dbReference type="Proteomes" id="UP000194309">
    <property type="component" value="Chromosome"/>
</dbReference>
<reference evidence="1 2" key="1">
    <citation type="journal article" date="2017" name="Genome Biol. Evol.">
        <title>Comparative Genomic Analysis Identifies a Campylobacter Clade Deficient in Selenium Metabolism.</title>
        <authorList>
            <person name="Miller W.G."/>
            <person name="Yee E."/>
            <person name="Lopes B.S."/>
            <person name="Chapman M.H."/>
            <person name="Huynh S."/>
            <person name="Bono J.L."/>
            <person name="Parker C.T."/>
            <person name="Strachan N.J.C."/>
            <person name="Forbes K.J."/>
        </authorList>
    </citation>
    <scope>NUCLEOTIDE SEQUENCE [LARGE SCALE GENOMIC DNA]</scope>
    <source>
        <strain evidence="1 2">NCTC 13003</strain>
    </source>
</reference>
<accession>A0A1X9SSG1</accession>
<proteinExistence type="predicted"/>
<gene>
    <name evidence="1" type="ORF">CIGN_0869</name>
</gene>
<dbReference type="STRING" id="1660064.CIGN_0869"/>
<dbReference type="AlphaFoldDB" id="A0A1X9SSG1"/>